<accession>A0A1X0QDB7</accession>
<evidence type="ECO:0000313" key="1">
    <source>
        <dbReference type="EMBL" id="ORD97752.1"/>
    </source>
</evidence>
<dbReference type="EMBL" id="LVKB01000011">
    <property type="protein sequence ID" value="ORD97752.1"/>
    <property type="molecule type" value="Genomic_DNA"/>
</dbReference>
<protein>
    <submittedName>
        <fullName evidence="1">Uncharacterized protein</fullName>
    </submittedName>
</protein>
<gene>
    <name evidence="1" type="ORF">HERIO_385</name>
</gene>
<dbReference type="VEuPathDB" id="MicrosporidiaDB:A0H76_2866"/>
<dbReference type="Proteomes" id="UP000192356">
    <property type="component" value="Unassembled WGS sequence"/>
</dbReference>
<keyword evidence="2" id="KW-1185">Reference proteome</keyword>
<dbReference type="AlphaFoldDB" id="A0A1X0QDB7"/>
<evidence type="ECO:0000313" key="2">
    <source>
        <dbReference type="Proteomes" id="UP000192356"/>
    </source>
</evidence>
<name>A0A1X0QDB7_9MICR</name>
<proteinExistence type="predicted"/>
<comment type="caution">
    <text evidence="1">The sequence shown here is derived from an EMBL/GenBank/DDBJ whole genome shotgun (WGS) entry which is preliminary data.</text>
</comment>
<sequence>MQMNNIFIMIISYLQCGTDIEKNETRDISDLKRRFSEECRIIESVLQVVRKEIKKTKLKKDIKTYLKKPITSLIVV</sequence>
<reference evidence="1 2" key="1">
    <citation type="journal article" date="2017" name="Environ. Microbiol.">
        <title>Decay of the glycolytic pathway and adaptation to intranuclear parasitism within Enterocytozoonidae microsporidia.</title>
        <authorList>
            <person name="Wiredu Boakye D."/>
            <person name="Jaroenlak P."/>
            <person name="Prachumwat A."/>
            <person name="Williams T.A."/>
            <person name="Bateman K.S."/>
            <person name="Itsathitphaisarn O."/>
            <person name="Sritunyalucksana K."/>
            <person name="Paszkiewicz K.H."/>
            <person name="Moore K.A."/>
            <person name="Stentiford G.D."/>
            <person name="Williams B.A."/>
        </authorList>
    </citation>
    <scope>NUCLEOTIDE SEQUENCE [LARGE SCALE GENOMIC DNA]</scope>
    <source>
        <strain evidence="1 2">GB1</strain>
    </source>
</reference>
<organism evidence="1 2">
    <name type="scientific">Hepatospora eriocheir</name>
    <dbReference type="NCBI Taxonomy" id="1081669"/>
    <lineage>
        <taxon>Eukaryota</taxon>
        <taxon>Fungi</taxon>
        <taxon>Fungi incertae sedis</taxon>
        <taxon>Microsporidia</taxon>
        <taxon>Hepatosporidae</taxon>
        <taxon>Hepatospora</taxon>
    </lineage>
</organism>
<dbReference type="VEuPathDB" id="MicrosporidiaDB:HERIO_385"/>